<dbReference type="Proteomes" id="UP000030653">
    <property type="component" value="Unassembled WGS sequence"/>
</dbReference>
<gene>
    <name evidence="1" type="ORF">DACRYDRAFT_107254</name>
</gene>
<organism evidence="1 2">
    <name type="scientific">Dacryopinax primogenitus (strain DJM 731)</name>
    <name type="common">Brown rot fungus</name>
    <dbReference type="NCBI Taxonomy" id="1858805"/>
    <lineage>
        <taxon>Eukaryota</taxon>
        <taxon>Fungi</taxon>
        <taxon>Dikarya</taxon>
        <taxon>Basidiomycota</taxon>
        <taxon>Agaricomycotina</taxon>
        <taxon>Dacrymycetes</taxon>
        <taxon>Dacrymycetales</taxon>
        <taxon>Dacrymycetaceae</taxon>
        <taxon>Dacryopinax</taxon>
    </lineage>
</organism>
<dbReference type="EMBL" id="JH795862">
    <property type="protein sequence ID" value="EJU02328.1"/>
    <property type="molecule type" value="Genomic_DNA"/>
</dbReference>
<dbReference type="HOGENOM" id="CLU_138920_0_0_1"/>
<dbReference type="GeneID" id="63683498"/>
<accession>M5GDE9</accession>
<dbReference type="AlphaFoldDB" id="M5GDE9"/>
<reference evidence="1 2" key="1">
    <citation type="journal article" date="2012" name="Science">
        <title>The Paleozoic origin of enzymatic lignin decomposition reconstructed from 31 fungal genomes.</title>
        <authorList>
            <person name="Floudas D."/>
            <person name="Binder M."/>
            <person name="Riley R."/>
            <person name="Barry K."/>
            <person name="Blanchette R.A."/>
            <person name="Henrissat B."/>
            <person name="Martinez A.T."/>
            <person name="Otillar R."/>
            <person name="Spatafora J.W."/>
            <person name="Yadav J.S."/>
            <person name="Aerts A."/>
            <person name="Benoit I."/>
            <person name="Boyd A."/>
            <person name="Carlson A."/>
            <person name="Copeland A."/>
            <person name="Coutinho P.M."/>
            <person name="de Vries R.P."/>
            <person name="Ferreira P."/>
            <person name="Findley K."/>
            <person name="Foster B."/>
            <person name="Gaskell J."/>
            <person name="Glotzer D."/>
            <person name="Gorecki P."/>
            <person name="Heitman J."/>
            <person name="Hesse C."/>
            <person name="Hori C."/>
            <person name="Igarashi K."/>
            <person name="Jurgens J.A."/>
            <person name="Kallen N."/>
            <person name="Kersten P."/>
            <person name="Kohler A."/>
            <person name="Kuees U."/>
            <person name="Kumar T.K.A."/>
            <person name="Kuo A."/>
            <person name="LaButti K."/>
            <person name="Larrondo L.F."/>
            <person name="Lindquist E."/>
            <person name="Ling A."/>
            <person name="Lombard V."/>
            <person name="Lucas S."/>
            <person name="Lundell T."/>
            <person name="Martin R."/>
            <person name="McLaughlin D.J."/>
            <person name="Morgenstern I."/>
            <person name="Morin E."/>
            <person name="Murat C."/>
            <person name="Nagy L.G."/>
            <person name="Nolan M."/>
            <person name="Ohm R.A."/>
            <person name="Patyshakuliyeva A."/>
            <person name="Rokas A."/>
            <person name="Ruiz-Duenas F.J."/>
            <person name="Sabat G."/>
            <person name="Salamov A."/>
            <person name="Samejima M."/>
            <person name="Schmutz J."/>
            <person name="Slot J.C."/>
            <person name="St John F."/>
            <person name="Stenlid J."/>
            <person name="Sun H."/>
            <person name="Sun S."/>
            <person name="Syed K."/>
            <person name="Tsang A."/>
            <person name="Wiebenga A."/>
            <person name="Young D."/>
            <person name="Pisabarro A."/>
            <person name="Eastwood D.C."/>
            <person name="Martin F."/>
            <person name="Cullen D."/>
            <person name="Grigoriev I.V."/>
            <person name="Hibbett D.S."/>
        </authorList>
    </citation>
    <scope>NUCLEOTIDE SEQUENCE [LARGE SCALE GENOMIC DNA]</scope>
    <source>
        <strain evidence="1 2">DJM-731 SS1</strain>
    </source>
</reference>
<dbReference type="RefSeq" id="XP_040629222.1">
    <property type="nucleotide sequence ID" value="XM_040768436.1"/>
</dbReference>
<dbReference type="OrthoDB" id="5946233at2759"/>
<evidence type="ECO:0000313" key="1">
    <source>
        <dbReference type="EMBL" id="EJU02328.1"/>
    </source>
</evidence>
<proteinExistence type="predicted"/>
<sequence length="101" mass="11877">MQSKLDEYCFMHNTSKPCKDRKKLLPTAIPELALHHPKRYGALSFKVSVSEDELQEVEQLYAPPEHEVFKLVPTFFKWAIESCYFDMGSPTIMLQTFWTIY</sequence>
<evidence type="ECO:0000313" key="2">
    <source>
        <dbReference type="Proteomes" id="UP000030653"/>
    </source>
</evidence>
<name>M5GDE9_DACPD</name>
<keyword evidence="2" id="KW-1185">Reference proteome</keyword>
<protein>
    <submittedName>
        <fullName evidence="1">Uncharacterized protein</fullName>
    </submittedName>
</protein>